<dbReference type="InterPro" id="IPR000246">
    <property type="entry name" value="Peptidase_T2"/>
</dbReference>
<sequence>MKYKQPILLIHGGAGSWETKDANIVNREIEKALDYGYDQFSTGSSIEAVVESISYMEDSGYFDAGKGSYKNAKGEIEMDAGIMHGNNYSVGAVAAVKVKNPIKEALKVMLDGRHVLMTGKVEEVIPSEKAIHYGDTVGAVALDKDGNIVAGTSTGGINGKLPGRIGDSPIPGAGYYATNNVAVSSTGIGEIILKILPAKEVDMLVSMGFPICDVVKSVIDKITSIFGKNNIGMIAIDKRGFATAYYNTRGMPRGIKNPEGKKILMFEGEI</sequence>
<evidence type="ECO:0000313" key="12">
    <source>
        <dbReference type="Proteomes" id="UP000248044"/>
    </source>
</evidence>
<proteinExistence type="predicted"/>
<keyword evidence="2" id="KW-0645">Protease</keyword>
<evidence type="ECO:0000313" key="11">
    <source>
        <dbReference type="EMBL" id="AWR95924.1"/>
    </source>
</evidence>
<accession>A0A2U9IJ23</accession>
<dbReference type="GeneID" id="36831699"/>
<dbReference type="GO" id="GO:0005737">
    <property type="term" value="C:cytoplasm"/>
    <property type="evidence" value="ECO:0007669"/>
    <property type="project" value="TreeGrafter"/>
</dbReference>
<evidence type="ECO:0000256" key="3">
    <source>
        <dbReference type="ARBA" id="ARBA00022801"/>
    </source>
</evidence>
<name>A0A2U9IJ23_9CREN</name>
<feature type="site" description="Cleavage; by autolysis" evidence="10">
    <location>
        <begin position="135"/>
        <end position="136"/>
    </location>
</feature>
<feature type="binding site" evidence="9">
    <location>
        <begin position="186"/>
        <end position="189"/>
    </location>
    <ligand>
        <name>substrate</name>
    </ligand>
</feature>
<evidence type="ECO:0000256" key="6">
    <source>
        <dbReference type="ARBA" id="ARBA00044776"/>
    </source>
</evidence>
<dbReference type="EC" id="3.5.1.1" evidence="1"/>
<dbReference type="Gene3D" id="3.60.20.30">
    <property type="entry name" value="(Glycosyl)asparaginase"/>
    <property type="match status" value="1"/>
</dbReference>
<dbReference type="PANTHER" id="PTHR10188">
    <property type="entry name" value="L-ASPARAGINASE"/>
    <property type="match status" value="1"/>
</dbReference>
<keyword evidence="12" id="KW-1185">Reference proteome</keyword>
<organism evidence="11 12">
    <name type="scientific">Acidianus brierleyi</name>
    <dbReference type="NCBI Taxonomy" id="41673"/>
    <lineage>
        <taxon>Archaea</taxon>
        <taxon>Thermoproteota</taxon>
        <taxon>Thermoprotei</taxon>
        <taxon>Sulfolobales</taxon>
        <taxon>Sulfolobaceae</taxon>
        <taxon>Acidianus</taxon>
    </lineage>
</organism>
<comment type="catalytic activity">
    <reaction evidence="7">
        <text>L-asparagine + H2O = L-aspartate + NH4(+)</text>
        <dbReference type="Rhea" id="RHEA:21016"/>
        <dbReference type="ChEBI" id="CHEBI:15377"/>
        <dbReference type="ChEBI" id="CHEBI:28938"/>
        <dbReference type="ChEBI" id="CHEBI:29991"/>
        <dbReference type="ChEBI" id="CHEBI:58048"/>
        <dbReference type="EC" id="3.5.1.1"/>
    </reaction>
</comment>
<feature type="active site" description="Nucleophile" evidence="8">
    <location>
        <position position="136"/>
    </location>
</feature>
<keyword evidence="3" id="KW-0378">Hydrolase</keyword>
<dbReference type="InterPro" id="IPR029055">
    <property type="entry name" value="Ntn_hydrolases_N"/>
</dbReference>
<dbReference type="Pfam" id="PF01112">
    <property type="entry name" value="Asparaginase_2"/>
    <property type="match status" value="2"/>
</dbReference>
<dbReference type="GO" id="GO:0008233">
    <property type="term" value="F:peptidase activity"/>
    <property type="evidence" value="ECO:0007669"/>
    <property type="project" value="UniProtKB-KW"/>
</dbReference>
<dbReference type="GO" id="GO:0006508">
    <property type="term" value="P:proteolysis"/>
    <property type="evidence" value="ECO:0007669"/>
    <property type="project" value="UniProtKB-KW"/>
</dbReference>
<feature type="binding site" evidence="9">
    <location>
        <begin position="164"/>
        <end position="167"/>
    </location>
    <ligand>
        <name>substrate</name>
    </ligand>
</feature>
<dbReference type="OrthoDB" id="18230at2157"/>
<evidence type="ECO:0000256" key="8">
    <source>
        <dbReference type="PIRSR" id="PIRSR600246-1"/>
    </source>
</evidence>
<protein>
    <recommendedName>
        <fullName evidence="6">Plant-type L-asparaginase</fullName>
        <ecNumber evidence="1">3.5.1.1</ecNumber>
    </recommendedName>
    <alternativeName>
        <fullName evidence="5">L-asparagine amidohydrolase</fullName>
    </alternativeName>
</protein>
<dbReference type="KEGG" id="abri:DFR85_06045"/>
<dbReference type="SUPFAM" id="SSF56235">
    <property type="entry name" value="N-terminal nucleophile aminohydrolases (Ntn hydrolases)"/>
    <property type="match status" value="1"/>
</dbReference>
<dbReference type="RefSeq" id="WP_110271802.1">
    <property type="nucleotide sequence ID" value="NZ_CP029289.2"/>
</dbReference>
<evidence type="ECO:0000256" key="10">
    <source>
        <dbReference type="PIRSR" id="PIRSR600246-3"/>
    </source>
</evidence>
<keyword evidence="4" id="KW-0068">Autocatalytic cleavage</keyword>
<dbReference type="PANTHER" id="PTHR10188:SF6">
    <property type="entry name" value="N(4)-(BETA-N-ACETYLGLUCOSAMINYL)-L-ASPARAGINASE"/>
    <property type="match status" value="1"/>
</dbReference>
<dbReference type="AlphaFoldDB" id="A0A2U9IJ23"/>
<evidence type="ECO:0000256" key="4">
    <source>
        <dbReference type="ARBA" id="ARBA00022813"/>
    </source>
</evidence>
<evidence type="ECO:0000256" key="9">
    <source>
        <dbReference type="PIRSR" id="PIRSR600246-2"/>
    </source>
</evidence>
<evidence type="ECO:0000256" key="2">
    <source>
        <dbReference type="ARBA" id="ARBA00022670"/>
    </source>
</evidence>
<evidence type="ECO:0000256" key="1">
    <source>
        <dbReference type="ARBA" id="ARBA00012920"/>
    </source>
</evidence>
<gene>
    <name evidence="11" type="ORF">DFR85_06045</name>
</gene>
<dbReference type="EMBL" id="CP029289">
    <property type="protein sequence ID" value="AWR95924.1"/>
    <property type="molecule type" value="Genomic_DNA"/>
</dbReference>
<dbReference type="FunFam" id="3.60.20.30:FF:000001">
    <property type="entry name" value="Isoaspartyl peptidase/L-asparaginase"/>
    <property type="match status" value="1"/>
</dbReference>
<evidence type="ECO:0000256" key="7">
    <source>
        <dbReference type="ARBA" id="ARBA00049366"/>
    </source>
</evidence>
<reference evidence="11 12" key="1">
    <citation type="submission" date="2018-05" db="EMBL/GenBank/DDBJ databases">
        <title>Complete Genome Sequences of Extremely Thermoacidophilic, Metal-Mobilizing Type-Strain Members of the Archaeal Family Sulfolobaceae: Acidianus brierleyi DSM-1651T, Acidianus sulfidivorans DSM-18786T, Metallosphaera hakonensis DSM-7519T, and Metallosphaera prunae DSM-10039T.</title>
        <authorList>
            <person name="Counts J.A."/>
            <person name="Kelly R.M."/>
        </authorList>
    </citation>
    <scope>NUCLEOTIDE SEQUENCE [LARGE SCALE GENOMIC DNA]</scope>
    <source>
        <strain evidence="11 12">DSM 1651</strain>
    </source>
</reference>
<dbReference type="GO" id="GO:0004067">
    <property type="term" value="F:asparaginase activity"/>
    <property type="evidence" value="ECO:0007669"/>
    <property type="project" value="UniProtKB-EC"/>
</dbReference>
<evidence type="ECO:0000256" key="5">
    <source>
        <dbReference type="ARBA" id="ARBA00030414"/>
    </source>
</evidence>
<dbReference type="CDD" id="cd14950">
    <property type="entry name" value="Asparaginase_2_like_2"/>
    <property type="match status" value="1"/>
</dbReference>
<dbReference type="Proteomes" id="UP000248044">
    <property type="component" value="Chromosome"/>
</dbReference>